<dbReference type="InterPro" id="IPR039383">
    <property type="entry name" value="FHIT"/>
</dbReference>
<accession>A0A0M8JPP8</accession>
<dbReference type="SUPFAM" id="SSF54197">
    <property type="entry name" value="HIT-like"/>
    <property type="match status" value="1"/>
</dbReference>
<feature type="active site" description="Tele-AMP-histidine intermediate" evidence="2">
    <location>
        <position position="121"/>
    </location>
</feature>
<dbReference type="InterPro" id="IPR036265">
    <property type="entry name" value="HIT-like_sf"/>
</dbReference>
<dbReference type="InterPro" id="IPR011146">
    <property type="entry name" value="HIT-like"/>
</dbReference>
<feature type="short sequence motif" description="Histidine triad motif" evidence="4">
    <location>
        <begin position="119"/>
        <end position="123"/>
    </location>
</feature>
<dbReference type="PANTHER" id="PTHR42997">
    <property type="entry name" value="HIT FAMILY HYDROLASE"/>
    <property type="match status" value="1"/>
</dbReference>
<dbReference type="AlphaFoldDB" id="A0A0M8JPP8"/>
<evidence type="ECO:0000313" key="7">
    <source>
        <dbReference type="EMBL" id="KPL80955.1"/>
    </source>
</evidence>
<name>A0A0M8JPP8_9CHLR</name>
<proteinExistence type="predicted"/>
<dbReference type="InterPro" id="IPR052908">
    <property type="entry name" value="AP-4-A_phosphorylase"/>
</dbReference>
<organism evidence="6">
    <name type="scientific">Levilinea saccharolytica</name>
    <dbReference type="NCBI Taxonomy" id="229921"/>
    <lineage>
        <taxon>Bacteria</taxon>
        <taxon>Bacillati</taxon>
        <taxon>Chloroflexota</taxon>
        <taxon>Anaerolineae</taxon>
        <taxon>Anaerolineales</taxon>
        <taxon>Anaerolineaceae</taxon>
        <taxon>Levilinea</taxon>
    </lineage>
</organism>
<keyword evidence="6" id="KW-0378">Hydrolase</keyword>
<dbReference type="PANTHER" id="PTHR42997:SF1">
    <property type="entry name" value="AP-4-A PHOSPHORYLASE"/>
    <property type="match status" value="1"/>
</dbReference>
<dbReference type="Gene3D" id="3.30.428.10">
    <property type="entry name" value="HIT-like"/>
    <property type="match status" value="1"/>
</dbReference>
<sequence>MKQIWSPWRMKYILSHERSPECIFCHALEDPSNDALNLVVFRGKKAFVILNRYPYTSGHLMVVPNAHEASLTRIDAATSAELMALLQWAEHVLRQVYHPDGLNLGLNLGAAAGAGVVGHIHFHVVPRWEGDTNFMTAVGDARVLPESLEDTYQRLRAAWRSPLEPLPQPPLKAPHDR</sequence>
<dbReference type="PROSITE" id="PS51084">
    <property type="entry name" value="HIT_2"/>
    <property type="match status" value="1"/>
</dbReference>
<reference evidence="6" key="1">
    <citation type="journal article" date="2015" name="Genome Announc.">
        <title>Draft Genome Sequences of Anaerolinea thermolimosa IMO-1, Bellilinea caldifistulae GOMI-1, Leptolinea tardivitalis YMTK-2, Levilinea saccharolytica KIBI-1, Longilinea arvoryzae KOME-1, Previously Described as Members of the Class Anaerolineae (Chloroflexi).</title>
        <authorList>
            <person name="Matsuura N."/>
            <person name="Tourlousse M.D."/>
            <person name="Ohashi A."/>
            <person name="Hugenholtz P."/>
            <person name="Sekiguchi Y."/>
        </authorList>
    </citation>
    <scope>NUCLEOTIDE SEQUENCE</scope>
    <source>
        <strain evidence="6">KIBI-1</strain>
    </source>
</reference>
<evidence type="ECO:0000256" key="3">
    <source>
        <dbReference type="PIRSR" id="PIRSR639383-2"/>
    </source>
</evidence>
<evidence type="ECO:0000313" key="6">
    <source>
        <dbReference type="EMBL" id="GAP19257.1"/>
    </source>
</evidence>
<feature type="binding site" evidence="3">
    <location>
        <position position="51"/>
    </location>
    <ligand>
        <name>substrate</name>
    </ligand>
</feature>
<protein>
    <submittedName>
        <fullName evidence="6">Diadenosine tetraphosphate (Ap4A) hydrolase</fullName>
    </submittedName>
</protein>
<evidence type="ECO:0000313" key="8">
    <source>
        <dbReference type="Proteomes" id="UP000050501"/>
    </source>
</evidence>
<feature type="binding site" evidence="3">
    <location>
        <position position="123"/>
    </location>
    <ligand>
        <name>substrate</name>
    </ligand>
</feature>
<dbReference type="EMBL" id="DF967975">
    <property type="protein sequence ID" value="GAP19257.1"/>
    <property type="molecule type" value="Genomic_DNA"/>
</dbReference>
<dbReference type="EMBL" id="LGCM01000038">
    <property type="protein sequence ID" value="KPL80955.1"/>
    <property type="molecule type" value="Genomic_DNA"/>
</dbReference>
<dbReference type="CDD" id="cd01275">
    <property type="entry name" value="FHIT"/>
    <property type="match status" value="1"/>
</dbReference>
<dbReference type="STRING" id="229921.ADN01_10755"/>
<dbReference type="Pfam" id="PF01230">
    <property type="entry name" value="HIT"/>
    <property type="match status" value="1"/>
</dbReference>
<evidence type="ECO:0000256" key="1">
    <source>
        <dbReference type="ARBA" id="ARBA00022741"/>
    </source>
</evidence>
<evidence type="ECO:0000256" key="2">
    <source>
        <dbReference type="PIRSR" id="PIRSR639383-1"/>
    </source>
</evidence>
<dbReference type="GO" id="GO:0000166">
    <property type="term" value="F:nucleotide binding"/>
    <property type="evidence" value="ECO:0007669"/>
    <property type="project" value="UniProtKB-KW"/>
</dbReference>
<dbReference type="Proteomes" id="UP000050501">
    <property type="component" value="Unassembled WGS sequence"/>
</dbReference>
<gene>
    <name evidence="7" type="ORF">ADN01_10755</name>
    <name evidence="6" type="ORF">LSAC_03158</name>
</gene>
<evidence type="ECO:0000256" key="4">
    <source>
        <dbReference type="PROSITE-ProRule" id="PRU00464"/>
    </source>
</evidence>
<feature type="binding site" evidence="3">
    <location>
        <begin position="113"/>
        <end position="117"/>
    </location>
    <ligand>
        <name>substrate</name>
    </ligand>
</feature>
<evidence type="ECO:0000259" key="5">
    <source>
        <dbReference type="PROSITE" id="PS51084"/>
    </source>
</evidence>
<keyword evidence="1" id="KW-0547">Nucleotide-binding</keyword>
<dbReference type="OrthoDB" id="9784774at2"/>
<reference evidence="7 8" key="2">
    <citation type="submission" date="2015-07" db="EMBL/GenBank/DDBJ databases">
        <title>Genome sequence of Levilinea saccharolytica DSM 16555.</title>
        <authorList>
            <person name="Hemp J."/>
            <person name="Ward L.M."/>
            <person name="Pace L.A."/>
            <person name="Fischer W.W."/>
        </authorList>
    </citation>
    <scope>NUCLEOTIDE SEQUENCE [LARGE SCALE GENOMIC DNA]</scope>
    <source>
        <strain evidence="7 8">KIBI-1</strain>
    </source>
</reference>
<keyword evidence="8" id="KW-1185">Reference proteome</keyword>
<dbReference type="RefSeq" id="WP_062419548.1">
    <property type="nucleotide sequence ID" value="NZ_BBXZ01000171.1"/>
</dbReference>
<feature type="domain" description="HIT" evidence="5">
    <location>
        <begin position="23"/>
        <end position="134"/>
    </location>
</feature>
<dbReference type="GO" id="GO:0016787">
    <property type="term" value="F:hydrolase activity"/>
    <property type="evidence" value="ECO:0007669"/>
    <property type="project" value="UniProtKB-KW"/>
</dbReference>